<organism evidence="11 12">
    <name type="scientific">Bodo saltans</name>
    <name type="common">Flagellated protozoan</name>
    <dbReference type="NCBI Taxonomy" id="75058"/>
    <lineage>
        <taxon>Eukaryota</taxon>
        <taxon>Discoba</taxon>
        <taxon>Euglenozoa</taxon>
        <taxon>Kinetoplastea</taxon>
        <taxon>Metakinetoplastina</taxon>
        <taxon>Eubodonida</taxon>
        <taxon>Bodonidae</taxon>
        <taxon>Bodo</taxon>
    </lineage>
</organism>
<dbReference type="InterPro" id="IPR020618">
    <property type="entry name" value="Adenyl_kinase_AK6"/>
</dbReference>
<keyword evidence="5 10" id="KW-0808">Transferase</keyword>
<dbReference type="GO" id="GO:0004017">
    <property type="term" value="F:AMP kinase activity"/>
    <property type="evidence" value="ECO:0007669"/>
    <property type="project" value="UniProtKB-UniRule"/>
</dbReference>
<keyword evidence="8 10" id="KW-0067">ATP-binding</keyword>
<dbReference type="PANTHER" id="PTHR12595">
    <property type="entry name" value="POS9-ACTIVATING FACTOR FAP7-RELATED"/>
    <property type="match status" value="1"/>
</dbReference>
<dbReference type="Gene3D" id="3.40.50.300">
    <property type="entry name" value="P-loop containing nucleotide triphosphate hydrolases"/>
    <property type="match status" value="1"/>
</dbReference>
<dbReference type="Pfam" id="PF13238">
    <property type="entry name" value="AAA_18"/>
    <property type="match status" value="1"/>
</dbReference>
<name>A0A0S4JFJ5_BODSA</name>
<feature type="binding site" evidence="10">
    <location>
        <position position="20"/>
    </location>
    <ligand>
        <name>ATP</name>
        <dbReference type="ChEBI" id="CHEBI:30616"/>
    </ligand>
</feature>
<dbReference type="PANTHER" id="PTHR12595:SF0">
    <property type="entry name" value="ADENYLATE KINASE ISOENZYME 6"/>
    <property type="match status" value="1"/>
</dbReference>
<dbReference type="EC" id="2.7.4.3" evidence="10"/>
<comment type="similarity">
    <text evidence="10">Belongs to the adenylate kinase family. AK6 subfamily.</text>
</comment>
<evidence type="ECO:0000256" key="4">
    <source>
        <dbReference type="ARBA" id="ARBA00022552"/>
    </source>
</evidence>
<accession>A0A0S4JFJ5</accession>
<dbReference type="GO" id="GO:0016887">
    <property type="term" value="F:ATP hydrolysis activity"/>
    <property type="evidence" value="ECO:0007669"/>
    <property type="project" value="UniProtKB-UniRule"/>
</dbReference>
<dbReference type="SUPFAM" id="SSF52540">
    <property type="entry name" value="P-loop containing nucleoside triphosphate hydrolases"/>
    <property type="match status" value="1"/>
</dbReference>
<dbReference type="EMBL" id="CYKH01001670">
    <property type="protein sequence ID" value="CUG88740.1"/>
    <property type="molecule type" value="Genomic_DNA"/>
</dbReference>
<evidence type="ECO:0000256" key="1">
    <source>
        <dbReference type="ARBA" id="ARBA00000582"/>
    </source>
</evidence>
<dbReference type="GO" id="GO:0042274">
    <property type="term" value="P:ribosomal small subunit biogenesis"/>
    <property type="evidence" value="ECO:0007669"/>
    <property type="project" value="UniProtKB-UniRule"/>
</dbReference>
<keyword evidence="4 10" id="KW-0698">rRNA processing</keyword>
<dbReference type="InterPro" id="IPR027417">
    <property type="entry name" value="P-loop_NTPase"/>
</dbReference>
<evidence type="ECO:0000256" key="2">
    <source>
        <dbReference type="ARBA" id="ARBA00022490"/>
    </source>
</evidence>
<reference evidence="12" key="1">
    <citation type="submission" date="2015-09" db="EMBL/GenBank/DDBJ databases">
        <authorList>
            <consortium name="Pathogen Informatics"/>
        </authorList>
    </citation>
    <scope>NUCLEOTIDE SEQUENCE [LARGE SCALE GENOMIC DNA]</scope>
    <source>
        <strain evidence="12">Lake Konstanz</strain>
    </source>
</reference>
<dbReference type="FunFam" id="3.40.50.300:FF:000372">
    <property type="entry name" value="Adenylate kinase isoenzyme 6 homolog"/>
    <property type="match status" value="1"/>
</dbReference>
<feature type="region of interest" description="LID" evidence="10">
    <location>
        <begin position="114"/>
        <end position="124"/>
    </location>
</feature>
<comment type="subcellular location">
    <subcellularLocation>
        <location evidence="10">Cytoplasm</location>
    </subcellularLocation>
    <subcellularLocation>
        <location evidence="10">Nucleus</location>
    </subcellularLocation>
</comment>
<comment type="catalytic activity">
    <reaction evidence="1 10">
        <text>AMP + ATP = 2 ADP</text>
        <dbReference type="Rhea" id="RHEA:12973"/>
        <dbReference type="ChEBI" id="CHEBI:30616"/>
        <dbReference type="ChEBI" id="CHEBI:456215"/>
        <dbReference type="ChEBI" id="CHEBI:456216"/>
        <dbReference type="EC" id="2.7.4.3"/>
    </reaction>
</comment>
<feature type="binding site" evidence="10">
    <location>
        <position position="21"/>
    </location>
    <ligand>
        <name>ATP</name>
        <dbReference type="ChEBI" id="CHEBI:30616"/>
    </ligand>
</feature>
<gene>
    <name evidence="11" type="ORF">BSAL_17050</name>
</gene>
<comment type="caution">
    <text evidence="10">Lacks conserved residue(s) required for the propagation of feature annotation.</text>
</comment>
<dbReference type="OMA" id="QCEIFGT"/>
<evidence type="ECO:0000256" key="5">
    <source>
        <dbReference type="ARBA" id="ARBA00022679"/>
    </source>
</evidence>
<sequence>MASPRAPNILITGTPATGKTSMAQLIAQELQLKHIEVGKVIKEERFYTSFDEELDTRIIEEDDEDRLLDFLEPKMMEGGVVVDYHSCEFFPERWFQIVVVLRTSTEVLFERLSGRGYGDAKRDENMEAEIIGVVEEEARSSYGEDVVVCRENNNLDEMAATIDFVRELYEQKSNHQ</sequence>
<dbReference type="GO" id="GO:0005524">
    <property type="term" value="F:ATP binding"/>
    <property type="evidence" value="ECO:0007669"/>
    <property type="project" value="UniProtKB-KW"/>
</dbReference>
<keyword evidence="3 10" id="KW-0690">Ribosome biogenesis</keyword>
<feature type="binding site" evidence="10">
    <location>
        <position position="18"/>
    </location>
    <ligand>
        <name>ATP</name>
        <dbReference type="ChEBI" id="CHEBI:30616"/>
    </ligand>
</feature>
<evidence type="ECO:0000256" key="6">
    <source>
        <dbReference type="ARBA" id="ARBA00022741"/>
    </source>
</evidence>
<keyword evidence="6 10" id="KW-0547">Nucleotide-binding</keyword>
<comment type="subunit">
    <text evidence="10">Interacts with small ribosomal subunit protein uS11. Not a structural component of 43S pre-ribosomes, but transiently interacts with them by binding to uS11.</text>
</comment>
<dbReference type="GO" id="GO:0006364">
    <property type="term" value="P:rRNA processing"/>
    <property type="evidence" value="ECO:0007669"/>
    <property type="project" value="UniProtKB-KW"/>
</dbReference>
<dbReference type="HAMAP" id="MF_00039">
    <property type="entry name" value="Adenylate_kinase_AK6"/>
    <property type="match status" value="1"/>
</dbReference>
<comment type="catalytic activity">
    <reaction evidence="10">
        <text>ATP + H2O = ADP + phosphate + H(+)</text>
        <dbReference type="Rhea" id="RHEA:13065"/>
        <dbReference type="ChEBI" id="CHEBI:15377"/>
        <dbReference type="ChEBI" id="CHEBI:15378"/>
        <dbReference type="ChEBI" id="CHEBI:30616"/>
        <dbReference type="ChEBI" id="CHEBI:43474"/>
        <dbReference type="ChEBI" id="CHEBI:456216"/>
    </reaction>
</comment>
<dbReference type="VEuPathDB" id="TriTrypDB:BSAL_17050"/>
<evidence type="ECO:0000256" key="3">
    <source>
        <dbReference type="ARBA" id="ARBA00022517"/>
    </source>
</evidence>
<evidence type="ECO:0000256" key="7">
    <source>
        <dbReference type="ARBA" id="ARBA00022777"/>
    </source>
</evidence>
<keyword evidence="12" id="KW-1185">Reference proteome</keyword>
<proteinExistence type="inferred from homology"/>
<keyword evidence="7 10" id="KW-0418">Kinase</keyword>
<dbReference type="OrthoDB" id="10251185at2759"/>
<keyword evidence="2 10" id="KW-0963">Cytoplasm</keyword>
<feature type="binding site" evidence="10">
    <location>
        <position position="115"/>
    </location>
    <ligand>
        <name>ATP</name>
        <dbReference type="ChEBI" id="CHEBI:30616"/>
    </ligand>
</feature>
<evidence type="ECO:0000256" key="8">
    <source>
        <dbReference type="ARBA" id="ARBA00022840"/>
    </source>
</evidence>
<evidence type="ECO:0000256" key="9">
    <source>
        <dbReference type="ARBA" id="ARBA00023242"/>
    </source>
</evidence>
<dbReference type="GO" id="GO:0005634">
    <property type="term" value="C:nucleus"/>
    <property type="evidence" value="ECO:0007669"/>
    <property type="project" value="UniProtKB-SubCell"/>
</dbReference>
<evidence type="ECO:0000256" key="10">
    <source>
        <dbReference type="HAMAP-Rule" id="MF_03173"/>
    </source>
</evidence>
<keyword evidence="9 10" id="KW-0539">Nucleus</keyword>
<comment type="function">
    <text evidence="10">Broad-specificity nucleoside monophosphate (NMP) kinase that catalyzes the reversible transfer of the terminal phosphate group between nucleoside triphosphates and monophosphates. Has also ATPase activity. Involved in the late cytoplasmic maturation steps of the 40S ribosomal particles, specifically 18S rRNA maturation. While NMP activity is not required for ribosome maturation, ATPase activity is. Associates transiently with small ribosomal subunit protein uS11. ATP hydrolysis breaks the interaction with uS11. May temporarily remove uS11 from the ribosome to enable a conformational change of the ribosomal RNA that is needed for the final maturation step of the small ribosomal subunit. Its NMP activity may have a role in nuclear energy homeostasis.</text>
</comment>
<protein>
    <recommendedName>
        <fullName evidence="10">Adenylate kinase isoenzyme 6 homolog</fullName>
        <shortName evidence="10">AK6</shortName>
        <ecNumber evidence="10">2.7.4.3</ecNumber>
    </recommendedName>
    <alternativeName>
        <fullName evidence="10">Dual activity adenylate kinase/ATPase</fullName>
        <shortName evidence="10">AK/ATPase</shortName>
    </alternativeName>
</protein>
<dbReference type="Proteomes" id="UP000051952">
    <property type="component" value="Unassembled WGS sequence"/>
</dbReference>
<evidence type="ECO:0000313" key="12">
    <source>
        <dbReference type="Proteomes" id="UP000051952"/>
    </source>
</evidence>
<evidence type="ECO:0000313" key="11">
    <source>
        <dbReference type="EMBL" id="CUG88740.1"/>
    </source>
</evidence>
<feature type="binding site" evidence="10">
    <location>
        <position position="19"/>
    </location>
    <ligand>
        <name>ATP</name>
        <dbReference type="ChEBI" id="CHEBI:30616"/>
    </ligand>
</feature>
<dbReference type="AlphaFoldDB" id="A0A0S4JFJ5"/>
<dbReference type="GO" id="GO:0005737">
    <property type="term" value="C:cytoplasm"/>
    <property type="evidence" value="ECO:0007669"/>
    <property type="project" value="UniProtKB-SubCell"/>
</dbReference>